<dbReference type="Proteomes" id="UP000255460">
    <property type="component" value="Unassembled WGS sequence"/>
</dbReference>
<evidence type="ECO:0000259" key="2">
    <source>
        <dbReference type="Pfam" id="PF02371"/>
    </source>
</evidence>
<accession>A0A376KNN6</accession>
<dbReference type="AlphaFoldDB" id="A0A376KNN6"/>
<evidence type="ECO:0000313" key="3">
    <source>
        <dbReference type="EMBL" id="STE83982.1"/>
    </source>
</evidence>
<dbReference type="InterPro" id="IPR003346">
    <property type="entry name" value="Transposase_20"/>
</dbReference>
<evidence type="ECO:0000256" key="1">
    <source>
        <dbReference type="SAM" id="Coils"/>
    </source>
</evidence>
<dbReference type="GO" id="GO:0006313">
    <property type="term" value="P:DNA transposition"/>
    <property type="evidence" value="ECO:0007669"/>
    <property type="project" value="InterPro"/>
</dbReference>
<dbReference type="GO" id="GO:0003677">
    <property type="term" value="F:DNA binding"/>
    <property type="evidence" value="ECO:0007669"/>
    <property type="project" value="InterPro"/>
</dbReference>
<name>A0A376KNN6_ECOLX</name>
<feature type="coiled-coil region" evidence="1">
    <location>
        <begin position="24"/>
        <end position="58"/>
    </location>
</feature>
<dbReference type="PANTHER" id="PTHR33055:SF3">
    <property type="entry name" value="PUTATIVE TRANSPOSASE FOR IS117-RELATED"/>
    <property type="match status" value="1"/>
</dbReference>
<evidence type="ECO:0000313" key="4">
    <source>
        <dbReference type="Proteomes" id="UP000255460"/>
    </source>
</evidence>
<dbReference type="GO" id="GO:0004803">
    <property type="term" value="F:transposase activity"/>
    <property type="evidence" value="ECO:0007669"/>
    <property type="project" value="InterPro"/>
</dbReference>
<protein>
    <submittedName>
        <fullName evidence="3">Putative transposase</fullName>
    </submittedName>
</protein>
<dbReference type="EMBL" id="UFZQ01000001">
    <property type="protein sequence ID" value="STE83982.1"/>
    <property type="molecule type" value="Genomic_DNA"/>
</dbReference>
<sequence>MAKEVPEALERLKERLPLYLINMLDEQYQRITELDEHLDHIEKQLQAVARQNETCQRLLNIPGVGPLIATAAVATMGDASAFKSGRNSPRLSVWCPDRQAQEEKSACWE</sequence>
<gene>
    <name evidence="3" type="ORF">NCTC10418_01653</name>
</gene>
<dbReference type="Pfam" id="PF02371">
    <property type="entry name" value="Transposase_20"/>
    <property type="match status" value="1"/>
</dbReference>
<feature type="domain" description="Transposase IS116/IS110/IS902 C-terminal" evidence="2">
    <location>
        <begin position="55"/>
        <end position="86"/>
    </location>
</feature>
<dbReference type="PANTHER" id="PTHR33055">
    <property type="entry name" value="TRANSPOSASE FOR INSERTION SEQUENCE ELEMENT IS1111A"/>
    <property type="match status" value="1"/>
</dbReference>
<organism evidence="3 4">
    <name type="scientific">Escherichia coli</name>
    <dbReference type="NCBI Taxonomy" id="562"/>
    <lineage>
        <taxon>Bacteria</taxon>
        <taxon>Pseudomonadati</taxon>
        <taxon>Pseudomonadota</taxon>
        <taxon>Gammaproteobacteria</taxon>
        <taxon>Enterobacterales</taxon>
        <taxon>Enterobacteriaceae</taxon>
        <taxon>Escherichia</taxon>
    </lineage>
</organism>
<dbReference type="InterPro" id="IPR047650">
    <property type="entry name" value="Transpos_IS110"/>
</dbReference>
<keyword evidence="1" id="KW-0175">Coiled coil</keyword>
<reference evidence="3 4" key="1">
    <citation type="submission" date="2018-06" db="EMBL/GenBank/DDBJ databases">
        <authorList>
            <consortium name="Pathogen Informatics"/>
            <person name="Doyle S."/>
        </authorList>
    </citation>
    <scope>NUCLEOTIDE SEQUENCE [LARGE SCALE GENOMIC DNA]</scope>
    <source>
        <strain evidence="3 4">NCTC10418</strain>
    </source>
</reference>
<proteinExistence type="predicted"/>